<dbReference type="AlphaFoldDB" id="A0AAD9JCD4"/>
<feature type="region of interest" description="Disordered" evidence="1">
    <location>
        <begin position="73"/>
        <end position="101"/>
    </location>
</feature>
<accession>A0AAD9JCD4</accession>
<evidence type="ECO:0000256" key="1">
    <source>
        <dbReference type="SAM" id="MobiDB-lite"/>
    </source>
</evidence>
<feature type="region of interest" description="Disordered" evidence="1">
    <location>
        <begin position="397"/>
        <end position="490"/>
    </location>
</feature>
<feature type="compositionally biased region" description="Basic and acidic residues" evidence="1">
    <location>
        <begin position="440"/>
        <end position="454"/>
    </location>
</feature>
<dbReference type="EMBL" id="JAODUP010000427">
    <property type="protein sequence ID" value="KAK2149991.1"/>
    <property type="molecule type" value="Genomic_DNA"/>
</dbReference>
<dbReference type="Pfam" id="PF01661">
    <property type="entry name" value="Macro"/>
    <property type="match status" value="1"/>
</dbReference>
<evidence type="ECO:0000313" key="3">
    <source>
        <dbReference type="EMBL" id="KAK2149991.1"/>
    </source>
</evidence>
<gene>
    <name evidence="3" type="ORF">LSH36_427g00021</name>
</gene>
<comment type="caution">
    <text evidence="3">The sequence shown here is derived from an EMBL/GenBank/DDBJ whole genome shotgun (WGS) entry which is preliminary data.</text>
</comment>
<keyword evidence="4" id="KW-1185">Reference proteome</keyword>
<dbReference type="InterPro" id="IPR043472">
    <property type="entry name" value="Macro_dom-like"/>
</dbReference>
<dbReference type="SUPFAM" id="SSF52949">
    <property type="entry name" value="Macro domain-like"/>
    <property type="match status" value="1"/>
</dbReference>
<organism evidence="3 4">
    <name type="scientific">Paralvinella palmiformis</name>
    <dbReference type="NCBI Taxonomy" id="53620"/>
    <lineage>
        <taxon>Eukaryota</taxon>
        <taxon>Metazoa</taxon>
        <taxon>Spiralia</taxon>
        <taxon>Lophotrochozoa</taxon>
        <taxon>Annelida</taxon>
        <taxon>Polychaeta</taxon>
        <taxon>Sedentaria</taxon>
        <taxon>Canalipalpata</taxon>
        <taxon>Terebellida</taxon>
        <taxon>Terebelliformia</taxon>
        <taxon>Alvinellidae</taxon>
        <taxon>Paralvinella</taxon>
    </lineage>
</organism>
<feature type="compositionally biased region" description="Low complexity" evidence="1">
    <location>
        <begin position="421"/>
        <end position="439"/>
    </location>
</feature>
<dbReference type="Proteomes" id="UP001208570">
    <property type="component" value="Unassembled WGS sequence"/>
</dbReference>
<sequence length="490" mass="52784">MYRAAVDNERRQQSVQGSVREVHFVDLEPGVLDYLVHMFENGHREAATTNVGVTTADCESSIRIDRALGGSALGNREQRIPPANPAAGQTGSARQQQTTFQHQRAQQPVAAAMPSVGAAAAGQRRVVSGVELVEPVGYLLHDDTHQIRVFVYLANVATLATDAIVNPTDDRLKHQRGISRAIAKFAGSGWRSEGQKELGSSKIPVGGVVCTGAGELPCRTVLHVVPPKWNLSDYAHSVGLSSLRRLTYTCLENVFFRAVEVGSVASVALPPVWSAKAPAPPNLMAEILFSVLLQDDNVRQLKEIHIVDTRSDFLLELKLRLDASSGVATCGLQVSPLGPEVEALVRRVMSASDSAVGDDGEVYSEIPAADNQPQKASPNIRSKIGKVTDRLAKLRIHKKQSHPNDANQAPSVLSKPGSLKSQTSYTDDRSSSSCSSSRSDIVRPDVPDRRRDPSEAPALPPRKVSPSHQNQGPTGFSPRSIPPKTDYPSP</sequence>
<dbReference type="Gene3D" id="3.40.220.10">
    <property type="entry name" value="Leucine Aminopeptidase, subunit E, domain 1"/>
    <property type="match status" value="1"/>
</dbReference>
<name>A0AAD9JCD4_9ANNE</name>
<reference evidence="3" key="1">
    <citation type="journal article" date="2023" name="Mol. Biol. Evol.">
        <title>Third-Generation Sequencing Reveals the Adaptive Role of the Epigenome in Three Deep-Sea Polychaetes.</title>
        <authorList>
            <person name="Perez M."/>
            <person name="Aroh O."/>
            <person name="Sun Y."/>
            <person name="Lan Y."/>
            <person name="Juniper S.K."/>
            <person name="Young C.R."/>
            <person name="Angers B."/>
            <person name="Qian P.Y."/>
        </authorList>
    </citation>
    <scope>NUCLEOTIDE SEQUENCE</scope>
    <source>
        <strain evidence="3">P08H-3</strain>
    </source>
</reference>
<dbReference type="InterPro" id="IPR002589">
    <property type="entry name" value="Macro_dom"/>
</dbReference>
<dbReference type="PROSITE" id="PS51154">
    <property type="entry name" value="MACRO"/>
    <property type="match status" value="1"/>
</dbReference>
<proteinExistence type="predicted"/>
<protein>
    <recommendedName>
        <fullName evidence="2">Macro domain-containing protein</fullName>
    </recommendedName>
</protein>
<evidence type="ECO:0000313" key="4">
    <source>
        <dbReference type="Proteomes" id="UP001208570"/>
    </source>
</evidence>
<dbReference type="SMART" id="SM00506">
    <property type="entry name" value="A1pp"/>
    <property type="match status" value="1"/>
</dbReference>
<feature type="domain" description="Macro" evidence="2">
    <location>
        <begin position="136"/>
        <end position="325"/>
    </location>
</feature>
<evidence type="ECO:0000259" key="2">
    <source>
        <dbReference type="PROSITE" id="PS51154"/>
    </source>
</evidence>